<evidence type="ECO:0000259" key="3">
    <source>
        <dbReference type="PROSITE" id="PS51253"/>
    </source>
</evidence>
<feature type="domain" description="Thioredoxin" evidence="4">
    <location>
        <begin position="27"/>
        <end position="200"/>
    </location>
</feature>
<reference evidence="5" key="2">
    <citation type="submission" date="2021-04" db="EMBL/GenBank/DDBJ databases">
        <title>Genome-wide patterns of bracovirus chromosomal integration into multiple host tissues during parasitism.</title>
        <authorList>
            <person name="Chebbi M.A.C."/>
        </authorList>
    </citation>
    <scope>NUCLEOTIDE SEQUENCE</scope>
    <source>
        <tissue evidence="5">Whole body</tissue>
    </source>
</reference>
<evidence type="ECO:0000313" key="6">
    <source>
        <dbReference type="Proteomes" id="UP000729913"/>
    </source>
</evidence>
<dbReference type="Pfam" id="PF03184">
    <property type="entry name" value="DDE_1"/>
    <property type="match status" value="1"/>
</dbReference>
<evidence type="ECO:0000313" key="5">
    <source>
        <dbReference type="EMBL" id="KAG8033916.1"/>
    </source>
</evidence>
<dbReference type="AlphaFoldDB" id="A0A8J5UVJ5"/>
<keyword evidence="2" id="KW-0238">DNA-binding</keyword>
<dbReference type="GO" id="GO:0003677">
    <property type="term" value="F:DNA binding"/>
    <property type="evidence" value="ECO:0007669"/>
    <property type="project" value="UniProtKB-KW"/>
</dbReference>
<keyword evidence="1" id="KW-0677">Repeat</keyword>
<reference evidence="5" key="1">
    <citation type="submission" date="2020-03" db="EMBL/GenBank/DDBJ databases">
        <authorList>
            <person name="Chebbi M.A."/>
            <person name="Drezen J.M."/>
        </authorList>
    </citation>
    <scope>NUCLEOTIDE SEQUENCE</scope>
    <source>
        <tissue evidence="5">Whole body</tissue>
    </source>
</reference>
<gene>
    <name evidence="5" type="ORF">G9C98_008397</name>
</gene>
<evidence type="ECO:0000259" key="4">
    <source>
        <dbReference type="PROSITE" id="PS51352"/>
    </source>
</evidence>
<dbReference type="PROSITE" id="PS51253">
    <property type="entry name" value="HTH_CENPB"/>
    <property type="match status" value="1"/>
</dbReference>
<evidence type="ECO:0008006" key="7">
    <source>
        <dbReference type="Google" id="ProtNLM"/>
    </source>
</evidence>
<proteinExistence type="predicted"/>
<dbReference type="Pfam" id="PF03221">
    <property type="entry name" value="HTH_Tnp_Tc5"/>
    <property type="match status" value="1"/>
</dbReference>
<dbReference type="Proteomes" id="UP000729913">
    <property type="component" value="Unassembled WGS sequence"/>
</dbReference>
<sequence length="1070" mass="121330">MCEQENKKMSIQEIVDSLIYICMDLRNEIKDARPDLVEIEKIIIKHIKEWSSLDNNSINDFQKGLEWFNVSKGLSIKEDLKGKITILDFFTYCCINCMHILPELEALEKKYFIEDGLVIVGVHSAKFSNEKDSSKIQSAVQRYNISHPVVNDAKRSMWIDIGINCWPSLVILGPDGQVLFVLVGEGHREELLLYTQVALKYFKSLKKISSHGLALKPAAHLLPVTRDLLLFPGKVQVLRDEKILVSDTGNNRVLVLDFDGQVEAVVGGYSRGFKDGSFKEAKFNAPQGVCALEDDVFVADNENHAIRVINLKEKTVKTLAGIGTRGTDYVGGKPGTEQALSSPWDVTIYQHDQNNKSAVPVLLIAIAGTHQIWAYFFEDTTWWENRQYKAKTCSAIVGSGKEENRNNFYPHAAGLAQPSGLAVAQGIKSLFFADSESSSVRRVHLVDGNVTGVAGGDKIPLNLHEYGDVDGSRYRAKLQHPLGVTWDEASNVVWVADTYNHKIKKLRLMESVLVFMVLIDLKLPKNVGRPADKKLNFNINVPKNSTLKIFLVPKLSNDLKFSPEAPQKWTLKYLLSSWTAEKISGALDEAILIKTSEDVGKCKFSVLLNLVVCKTDECIPKKYEVVFNVDVDDKDVKRGIPIRTASRSHNVPRSTLYSKLTNKTSLEAKPGPATYLTQEQEHQVIDWVFYLRDRGFAITKNQLLDSVRDMIVALGRKTPFKDNRPGRHWFEAFLRRHPDAAEKVIQNLSSRVVEKKSLRHWFLEVKQMLESLQLLELGKDRVYNLKVEDFVMKGQKKKKVDADDCKERVKERVKVVFAGNADGDLLPPMLAFGYQRIPGSVSKNLPEDWKVSGESTEIFREYISSTFYPWLVSKKIKLPVVLYIDGSANLSMSVMNYCRKVQIELIGLCPDATHLLQPIEQALLKPLTKFWNDSPPVKKETFVSSLNEQLQKIDKMGEELKMAFKTCGLCPFSIEVVNYGLALEIKEEKIEDDDIPDIDHDNNVKSSFSLTKNYSSEEYLRFLEFFERHLTGDLLKSFRENLQGSVFAGEERNKGLFEFWVDIKKKCFSF</sequence>
<name>A0A8J5UVJ5_9HYME</name>
<organism evidence="5 6">
    <name type="scientific">Cotesia typhae</name>
    <dbReference type="NCBI Taxonomy" id="2053667"/>
    <lineage>
        <taxon>Eukaryota</taxon>
        <taxon>Metazoa</taxon>
        <taxon>Ecdysozoa</taxon>
        <taxon>Arthropoda</taxon>
        <taxon>Hexapoda</taxon>
        <taxon>Insecta</taxon>
        <taxon>Pterygota</taxon>
        <taxon>Neoptera</taxon>
        <taxon>Endopterygota</taxon>
        <taxon>Hymenoptera</taxon>
        <taxon>Apocrita</taxon>
        <taxon>Ichneumonoidea</taxon>
        <taxon>Braconidae</taxon>
        <taxon>Microgastrinae</taxon>
        <taxon>Cotesia</taxon>
    </lineage>
</organism>
<dbReference type="PANTHER" id="PTHR46388">
    <property type="entry name" value="NHL REPEAT-CONTAINING PROTEIN 2"/>
    <property type="match status" value="1"/>
</dbReference>
<dbReference type="EMBL" id="JAAOIC020000072">
    <property type="protein sequence ID" value="KAG8033916.1"/>
    <property type="molecule type" value="Genomic_DNA"/>
</dbReference>
<keyword evidence="6" id="KW-1185">Reference proteome</keyword>
<dbReference type="InterPro" id="IPR006600">
    <property type="entry name" value="HTH_CenpB_DNA-bd_dom"/>
</dbReference>
<dbReference type="OrthoDB" id="273823at2759"/>
<comment type="caution">
    <text evidence="5">The sequence shown here is derived from an EMBL/GenBank/DDBJ whole genome shotgun (WGS) entry which is preliminary data.</text>
</comment>
<accession>A0A8J5UVJ5</accession>
<dbReference type="InterPro" id="IPR012336">
    <property type="entry name" value="Thioredoxin-like_fold"/>
</dbReference>
<dbReference type="Pfam" id="PF13905">
    <property type="entry name" value="Thioredoxin_8"/>
    <property type="match status" value="1"/>
</dbReference>
<evidence type="ECO:0000256" key="2">
    <source>
        <dbReference type="ARBA" id="ARBA00023125"/>
    </source>
</evidence>
<dbReference type="InterPro" id="IPR001258">
    <property type="entry name" value="NHL_repeat"/>
</dbReference>
<evidence type="ECO:0000256" key="1">
    <source>
        <dbReference type="ARBA" id="ARBA00022737"/>
    </source>
</evidence>
<dbReference type="Pfam" id="PF01436">
    <property type="entry name" value="NHL"/>
    <property type="match status" value="1"/>
</dbReference>
<dbReference type="PROSITE" id="PS51352">
    <property type="entry name" value="THIOREDOXIN_2"/>
    <property type="match status" value="1"/>
</dbReference>
<dbReference type="InterPro" id="IPR004875">
    <property type="entry name" value="DDE_SF_endonuclease_dom"/>
</dbReference>
<feature type="domain" description="HTH CENPB-type" evidence="3">
    <location>
        <begin position="668"/>
        <end position="743"/>
    </location>
</feature>
<dbReference type="SMART" id="SM00674">
    <property type="entry name" value="CENPB"/>
    <property type="match status" value="1"/>
</dbReference>
<dbReference type="InterPro" id="IPR013766">
    <property type="entry name" value="Thioredoxin_domain"/>
</dbReference>
<protein>
    <recommendedName>
        <fullName evidence="7">NHL repeat-containing protein 2</fullName>
    </recommendedName>
</protein>
<dbReference type="PANTHER" id="PTHR46388:SF2">
    <property type="entry name" value="NHL REPEAT-CONTAINING PROTEIN 2"/>
    <property type="match status" value="1"/>
</dbReference>